<sequence length="250" mass="29033">MKLNRANLFIMLSIFFMCPASAVQPKINWYTEDYPPFNYMHEGQIEGISIKVLRAMYKQLDWTFDEEDILLMPWARVYKTLEDSPNACVFSITYTEERARQFNFIGPMIHNTVSLIGHKESDYSDVDLKNIPGLKVGVVKNDIGHQLLVKEGFHEYQFVYLKTGYELVRMLKLKRVDLIAYGDVIARFQFSRAHIDPNNYKIIAPLYQSFLGMACNKAVDDEVIKTLNQTLVEVLKEYPSLATWHEEGVQ</sequence>
<gene>
    <name evidence="3" type="ORF">J5O05_16780</name>
</gene>
<dbReference type="InterPro" id="IPR001638">
    <property type="entry name" value="Solute-binding_3/MltF_N"/>
</dbReference>
<protein>
    <submittedName>
        <fullName evidence="3">Transporter substrate-binding domain-containing protein</fullName>
    </submittedName>
</protein>
<evidence type="ECO:0000313" key="4">
    <source>
        <dbReference type="Proteomes" id="UP000664904"/>
    </source>
</evidence>
<name>A0A975DGY5_9GAMM</name>
<reference evidence="3" key="1">
    <citation type="submission" date="2021-03" db="EMBL/GenBank/DDBJ databases">
        <title>Complete Genome of Pseudoalteromonas xiamenensis STKMTI.2, a new potential marine bacterium producing anti-Vibrio compounds.</title>
        <authorList>
            <person name="Handayani D.P."/>
            <person name="Isnansetyo A."/>
            <person name="Istiqomah I."/>
            <person name="Jumina J."/>
        </authorList>
    </citation>
    <scope>NUCLEOTIDE SEQUENCE</scope>
    <source>
        <strain evidence="3">STKMTI.2</strain>
    </source>
</reference>
<dbReference type="Pfam" id="PF00497">
    <property type="entry name" value="SBP_bac_3"/>
    <property type="match status" value="1"/>
</dbReference>
<proteinExistence type="predicted"/>
<dbReference type="PANTHER" id="PTHR38834">
    <property type="entry name" value="PERIPLASMIC SUBSTRATE BINDING PROTEIN FAMILY 3"/>
    <property type="match status" value="1"/>
</dbReference>
<feature type="chain" id="PRO_5036948977" evidence="1">
    <location>
        <begin position="23"/>
        <end position="250"/>
    </location>
</feature>
<accession>A0A975DGY5</accession>
<dbReference type="Gene3D" id="3.40.190.10">
    <property type="entry name" value="Periplasmic binding protein-like II"/>
    <property type="match status" value="2"/>
</dbReference>
<keyword evidence="1" id="KW-0732">Signal</keyword>
<evidence type="ECO:0000256" key="1">
    <source>
        <dbReference type="SAM" id="SignalP"/>
    </source>
</evidence>
<dbReference type="AlphaFoldDB" id="A0A975DGY5"/>
<feature type="domain" description="Solute-binding protein family 3/N-terminal" evidence="2">
    <location>
        <begin position="26"/>
        <end position="247"/>
    </location>
</feature>
<dbReference type="KEGG" id="pxi:J5O05_16780"/>
<keyword evidence="4" id="KW-1185">Reference proteome</keyword>
<evidence type="ECO:0000259" key="2">
    <source>
        <dbReference type="SMART" id="SM00062"/>
    </source>
</evidence>
<feature type="signal peptide" evidence="1">
    <location>
        <begin position="1"/>
        <end position="22"/>
    </location>
</feature>
<organism evidence="3 4">
    <name type="scientific">Pseudoalteromonas xiamenensis</name>
    <dbReference type="NCBI Taxonomy" id="882626"/>
    <lineage>
        <taxon>Bacteria</taxon>
        <taxon>Pseudomonadati</taxon>
        <taxon>Pseudomonadota</taxon>
        <taxon>Gammaproteobacteria</taxon>
        <taxon>Alteromonadales</taxon>
        <taxon>Pseudoalteromonadaceae</taxon>
        <taxon>Pseudoalteromonas</taxon>
    </lineage>
</organism>
<dbReference type="PANTHER" id="PTHR38834:SF3">
    <property type="entry name" value="SOLUTE-BINDING PROTEIN FAMILY 3_N-TERMINAL DOMAIN-CONTAINING PROTEIN"/>
    <property type="match status" value="1"/>
</dbReference>
<dbReference type="EMBL" id="CP072133">
    <property type="protein sequence ID" value="QTH71399.1"/>
    <property type="molecule type" value="Genomic_DNA"/>
</dbReference>
<dbReference type="RefSeq" id="WP_208843040.1">
    <property type="nucleotide sequence ID" value="NZ_CP072133.1"/>
</dbReference>
<evidence type="ECO:0000313" key="3">
    <source>
        <dbReference type="EMBL" id="QTH71399.1"/>
    </source>
</evidence>
<dbReference type="SUPFAM" id="SSF53850">
    <property type="entry name" value="Periplasmic binding protein-like II"/>
    <property type="match status" value="1"/>
</dbReference>
<dbReference type="SMART" id="SM00062">
    <property type="entry name" value="PBPb"/>
    <property type="match status" value="1"/>
</dbReference>
<dbReference type="Proteomes" id="UP000664904">
    <property type="component" value="Chromosome"/>
</dbReference>